<feature type="non-terminal residue" evidence="12">
    <location>
        <position position="351"/>
    </location>
</feature>
<name>Q8GDZ2_HELMO</name>
<organism evidence="12">
    <name type="scientific">Heliobacterium mobile</name>
    <name type="common">Heliobacillus mobilis</name>
    <dbReference type="NCBI Taxonomy" id="28064"/>
    <lineage>
        <taxon>Bacteria</taxon>
        <taxon>Bacillati</taxon>
        <taxon>Bacillota</taxon>
        <taxon>Clostridia</taxon>
        <taxon>Eubacteriales</taxon>
        <taxon>Heliobacteriaceae</taxon>
        <taxon>Heliobacterium</taxon>
    </lineage>
</organism>
<evidence type="ECO:0000256" key="5">
    <source>
        <dbReference type="ARBA" id="ARBA00022741"/>
    </source>
</evidence>
<proteinExistence type="inferred from homology"/>
<dbReference type="GO" id="GO:0016743">
    <property type="term" value="F:carboxyl- or carbamoyltransferase activity"/>
    <property type="evidence" value="ECO:0007669"/>
    <property type="project" value="InterPro"/>
</dbReference>
<dbReference type="GO" id="GO:0006633">
    <property type="term" value="P:fatty acid biosynthetic process"/>
    <property type="evidence" value="ECO:0007669"/>
    <property type="project" value="UniProtKB-KW"/>
</dbReference>
<dbReference type="Pfam" id="PF03255">
    <property type="entry name" value="ACCA"/>
    <property type="match status" value="1"/>
</dbReference>
<dbReference type="Gene3D" id="3.90.226.10">
    <property type="entry name" value="2-enoyl-CoA Hydratase, Chain A, domain 1"/>
    <property type="match status" value="1"/>
</dbReference>
<evidence type="ECO:0000256" key="9">
    <source>
        <dbReference type="ARBA" id="ARBA00023160"/>
    </source>
</evidence>
<dbReference type="GO" id="GO:0005524">
    <property type="term" value="F:ATP binding"/>
    <property type="evidence" value="ECO:0007669"/>
    <property type="project" value="UniProtKB-KW"/>
</dbReference>
<reference evidence="12" key="2">
    <citation type="submission" date="2002-08" db="EMBL/GenBank/DDBJ databases">
        <authorList>
            <person name="Liolios K.G."/>
            <person name="Chu L."/>
            <person name="Ostrovskaya O."/>
            <person name="Mendybaeva N."/>
            <person name="Koukharenko V."/>
            <person name="Gerdes S."/>
            <person name="Kyrpides N."/>
            <person name="Overbeek R."/>
        </authorList>
    </citation>
    <scope>NUCLEOTIDE SEQUENCE</scope>
</reference>
<dbReference type="AlphaFoldDB" id="Q8GDZ2"/>
<dbReference type="InterPro" id="IPR011763">
    <property type="entry name" value="COA_CT_C"/>
</dbReference>
<protein>
    <recommendedName>
        <fullName evidence="2">acetyl-CoA carboxytransferase</fullName>
        <ecNumber evidence="2">2.1.3.15</ecNumber>
    </recommendedName>
</protein>
<evidence type="ECO:0000313" key="12">
    <source>
        <dbReference type="EMBL" id="AAN87433.1"/>
    </source>
</evidence>
<sequence>MEFEKPLFELETKINELRTFSQEKGLDFSSEIATLEMKAEELRQKIYRDLTPWQQAQLARHPDRPNTVEYIRLMIQDFFELKGDRLYGDDPAILGGVGRFQGRPVTVIGHVKGKDTKENIYRNFGMPHPEGYRKALRLMRQAAKFNRPIFCFIDTPGAYCGIGAEERGQAEAIARNLFEMAGFTVPIISVIIGEGGSGGALALGVADRVMMMEHAVYSVASPESAASILFKDAGLAPTAAAAMGITAERLKELQLIDRIVPEPSGGAHRNPAGTAKELADAFAAELEQLLSLSKEELVQKRYEKYRNLGLHTIETAARSFLRICKELERHLSFEEVAFIIFPCGIESFRIP</sequence>
<evidence type="ECO:0000256" key="7">
    <source>
        <dbReference type="ARBA" id="ARBA00022840"/>
    </source>
</evidence>
<dbReference type="EC" id="2.1.3.15" evidence="2"/>
<evidence type="ECO:0000256" key="4">
    <source>
        <dbReference type="ARBA" id="ARBA00022679"/>
    </source>
</evidence>
<reference evidence="12" key="1">
    <citation type="journal article" date="2002" name="Science">
        <title>Whole-genome analysis of photosynthetic prokaryotes.</title>
        <authorList>
            <person name="Raymond J."/>
            <person name="Zhaxybayeva O."/>
            <person name="Gogarten J.P."/>
            <person name="Gerdes S.Y."/>
            <person name="Blankenship R.E."/>
        </authorList>
    </citation>
    <scope>NUCLEOTIDE SEQUENCE</scope>
</reference>
<feature type="domain" description="CoA carboxyltransferase C-terminal" evidence="11">
    <location>
        <begin position="34"/>
        <end position="288"/>
    </location>
</feature>
<evidence type="ECO:0000256" key="1">
    <source>
        <dbReference type="ARBA" id="ARBA00004956"/>
    </source>
</evidence>
<dbReference type="GO" id="GO:0003989">
    <property type="term" value="F:acetyl-CoA carboxylase activity"/>
    <property type="evidence" value="ECO:0007669"/>
    <property type="project" value="InterPro"/>
</dbReference>
<evidence type="ECO:0000256" key="2">
    <source>
        <dbReference type="ARBA" id="ARBA00011883"/>
    </source>
</evidence>
<dbReference type="PRINTS" id="PR01069">
    <property type="entry name" value="ACCCTRFRASEA"/>
</dbReference>
<evidence type="ECO:0000256" key="8">
    <source>
        <dbReference type="ARBA" id="ARBA00023098"/>
    </source>
</evidence>
<keyword evidence="8" id="KW-0443">Lipid metabolism</keyword>
<dbReference type="SUPFAM" id="SSF52096">
    <property type="entry name" value="ClpP/crotonase"/>
    <property type="match status" value="1"/>
</dbReference>
<keyword evidence="9" id="KW-0275">Fatty acid biosynthesis</keyword>
<dbReference type="PANTHER" id="PTHR42853">
    <property type="entry name" value="ACETYL-COENZYME A CARBOXYLASE CARBOXYL TRANSFERASE SUBUNIT ALPHA"/>
    <property type="match status" value="1"/>
</dbReference>
<dbReference type="GO" id="GO:0009317">
    <property type="term" value="C:acetyl-CoA carboxylase complex"/>
    <property type="evidence" value="ECO:0007669"/>
    <property type="project" value="InterPro"/>
</dbReference>
<comment type="pathway">
    <text evidence="1">Lipid metabolism; malonyl-CoA biosynthesis; malonyl-CoA from acetyl-CoA: step 1/1.</text>
</comment>
<evidence type="ECO:0000259" key="11">
    <source>
        <dbReference type="PROSITE" id="PS50989"/>
    </source>
</evidence>
<dbReference type="GO" id="GO:2001295">
    <property type="term" value="P:malonyl-CoA biosynthetic process"/>
    <property type="evidence" value="ECO:0007669"/>
    <property type="project" value="UniProtKB-UniPathway"/>
</dbReference>
<dbReference type="InterPro" id="IPR001095">
    <property type="entry name" value="Acetyl_CoA_COase_a_su"/>
</dbReference>
<keyword evidence="4 12" id="KW-0808">Transferase</keyword>
<keyword evidence="7" id="KW-0067">ATP-binding</keyword>
<keyword evidence="3" id="KW-0444">Lipid biosynthesis</keyword>
<dbReference type="NCBIfam" id="NF004344">
    <property type="entry name" value="PRK05724.1"/>
    <property type="match status" value="1"/>
</dbReference>
<dbReference type="UniPathway" id="UPA00655">
    <property type="reaction ID" value="UER00711"/>
</dbReference>
<keyword evidence="12" id="KW-0436">Ligase</keyword>
<comment type="catalytic activity">
    <reaction evidence="10">
        <text>N(6)-carboxybiotinyl-L-lysyl-[protein] + acetyl-CoA = N(6)-biotinyl-L-lysyl-[protein] + malonyl-CoA</text>
        <dbReference type="Rhea" id="RHEA:54728"/>
        <dbReference type="Rhea" id="RHEA-COMP:10505"/>
        <dbReference type="Rhea" id="RHEA-COMP:10506"/>
        <dbReference type="ChEBI" id="CHEBI:57288"/>
        <dbReference type="ChEBI" id="CHEBI:57384"/>
        <dbReference type="ChEBI" id="CHEBI:83144"/>
        <dbReference type="ChEBI" id="CHEBI:83145"/>
        <dbReference type="EC" id="2.1.3.15"/>
    </reaction>
</comment>
<evidence type="ECO:0000256" key="10">
    <source>
        <dbReference type="ARBA" id="ARBA00049152"/>
    </source>
</evidence>
<accession>Q8GDZ2</accession>
<dbReference type="NCBIfam" id="TIGR00513">
    <property type="entry name" value="accA"/>
    <property type="match status" value="1"/>
</dbReference>
<dbReference type="PROSITE" id="PS50989">
    <property type="entry name" value="COA_CT_CTER"/>
    <property type="match status" value="1"/>
</dbReference>
<evidence type="ECO:0000256" key="3">
    <source>
        <dbReference type="ARBA" id="ARBA00022516"/>
    </source>
</evidence>
<dbReference type="EMBL" id="AY142829">
    <property type="protein sequence ID" value="AAN87433.1"/>
    <property type="molecule type" value="Genomic_DNA"/>
</dbReference>
<evidence type="ECO:0000256" key="6">
    <source>
        <dbReference type="ARBA" id="ARBA00022832"/>
    </source>
</evidence>
<dbReference type="HAMAP" id="MF_00823">
    <property type="entry name" value="AcetylCoA_CT_alpha"/>
    <property type="match status" value="1"/>
</dbReference>
<dbReference type="PANTHER" id="PTHR42853:SF3">
    <property type="entry name" value="ACETYL-COENZYME A CARBOXYLASE CARBOXYL TRANSFERASE SUBUNIT ALPHA, CHLOROPLASTIC"/>
    <property type="match status" value="1"/>
</dbReference>
<dbReference type="NCBIfam" id="NF041504">
    <property type="entry name" value="AccA_sub"/>
    <property type="match status" value="1"/>
</dbReference>
<dbReference type="InterPro" id="IPR029045">
    <property type="entry name" value="ClpP/crotonase-like_dom_sf"/>
</dbReference>
<keyword evidence="6" id="KW-0276">Fatty acid metabolism</keyword>
<keyword evidence="5" id="KW-0547">Nucleotide-binding</keyword>